<dbReference type="EMBL" id="JAGKHQ010001769">
    <property type="protein sequence ID" value="KAG7453739.1"/>
    <property type="molecule type" value="Genomic_DNA"/>
</dbReference>
<organism evidence="1 2">
    <name type="scientific">Solea senegalensis</name>
    <name type="common">Senegalese sole</name>
    <dbReference type="NCBI Taxonomy" id="28829"/>
    <lineage>
        <taxon>Eukaryota</taxon>
        <taxon>Metazoa</taxon>
        <taxon>Chordata</taxon>
        <taxon>Craniata</taxon>
        <taxon>Vertebrata</taxon>
        <taxon>Euteleostomi</taxon>
        <taxon>Actinopterygii</taxon>
        <taxon>Neopterygii</taxon>
        <taxon>Teleostei</taxon>
        <taxon>Neoteleostei</taxon>
        <taxon>Acanthomorphata</taxon>
        <taxon>Carangaria</taxon>
        <taxon>Pleuronectiformes</taxon>
        <taxon>Pleuronectoidei</taxon>
        <taxon>Soleidae</taxon>
        <taxon>Solea</taxon>
    </lineage>
</organism>
<evidence type="ECO:0000313" key="1">
    <source>
        <dbReference type="EMBL" id="KAG7453739.1"/>
    </source>
</evidence>
<evidence type="ECO:0000313" key="2">
    <source>
        <dbReference type="Proteomes" id="UP000693946"/>
    </source>
</evidence>
<name>A0AAV6PB35_SOLSE</name>
<evidence type="ECO:0008006" key="3">
    <source>
        <dbReference type="Google" id="ProtNLM"/>
    </source>
</evidence>
<feature type="non-terminal residue" evidence="1">
    <location>
        <position position="1"/>
    </location>
</feature>
<reference evidence="1 2" key="1">
    <citation type="journal article" date="2021" name="Sci. Rep.">
        <title>Chromosome anchoring in Senegalese sole (Solea senegalensis) reveals sex-associated markers and genome rearrangements in flatfish.</title>
        <authorList>
            <person name="Guerrero-Cozar I."/>
            <person name="Gomez-Garrido J."/>
            <person name="Berbel C."/>
            <person name="Martinez-Blanch J.F."/>
            <person name="Alioto T."/>
            <person name="Claros M.G."/>
            <person name="Gagnaire P.A."/>
            <person name="Manchado M."/>
        </authorList>
    </citation>
    <scope>NUCLEOTIDE SEQUENCE [LARGE SCALE GENOMIC DNA]</scope>
    <source>
        <strain evidence="1">Sse05_10M</strain>
    </source>
</reference>
<sequence>GVESANIVAVNCKLSTSFPDRSVLTYACIFEIQGDSVSLLASRRCSGCHRAKAQAGSQHKLK</sequence>
<protein>
    <recommendedName>
        <fullName evidence="3">ZP domain-containing protein</fullName>
    </recommendedName>
</protein>
<accession>A0AAV6PB35</accession>
<comment type="caution">
    <text evidence="1">The sequence shown here is derived from an EMBL/GenBank/DDBJ whole genome shotgun (WGS) entry which is preliminary data.</text>
</comment>
<gene>
    <name evidence="1" type="ORF">JOB18_012152</name>
</gene>
<keyword evidence="2" id="KW-1185">Reference proteome</keyword>
<feature type="non-terminal residue" evidence="1">
    <location>
        <position position="62"/>
    </location>
</feature>
<dbReference type="AlphaFoldDB" id="A0AAV6PB35"/>
<proteinExistence type="predicted"/>
<dbReference type="Proteomes" id="UP000693946">
    <property type="component" value="Unassembled WGS sequence"/>
</dbReference>